<organism evidence="2">
    <name type="scientific">Arthroderma gypseum (strain ATCC MYA-4604 / CBS 118893)</name>
    <name type="common">Microsporum gypseum</name>
    <dbReference type="NCBI Taxonomy" id="535722"/>
    <lineage>
        <taxon>Eukaryota</taxon>
        <taxon>Fungi</taxon>
        <taxon>Dikarya</taxon>
        <taxon>Ascomycota</taxon>
        <taxon>Pezizomycotina</taxon>
        <taxon>Eurotiomycetes</taxon>
        <taxon>Eurotiomycetidae</taxon>
        <taxon>Onygenales</taxon>
        <taxon>Arthrodermataceae</taxon>
        <taxon>Nannizzia</taxon>
    </lineage>
</organism>
<sequence>MADRDSRWLDLVSMGDMVLISFLVKSESPRPQYRVHDNQQGCQGRHTSFWLSHQSESQIVMLSFSLCLKLETSNIRIRCGGPAEAVPDHRFNTTKLRLD</sequence>
<reference evidence="2" key="1">
    <citation type="journal article" date="2012" name="MBio">
        <title>Comparative genome analysis of Trichophyton rubrum and related dermatophytes reveals candidate genes involved in infection.</title>
        <authorList>
            <person name="Martinez D.A."/>
            <person name="Oliver B.G."/>
            <person name="Graeser Y."/>
            <person name="Goldberg J.M."/>
            <person name="Li W."/>
            <person name="Martinez-Rossi N.M."/>
            <person name="Monod M."/>
            <person name="Shelest E."/>
            <person name="Barton R.C."/>
            <person name="Birch E."/>
            <person name="Brakhage A.A."/>
            <person name="Chen Z."/>
            <person name="Gurr S.J."/>
            <person name="Heiman D."/>
            <person name="Heitman J."/>
            <person name="Kosti I."/>
            <person name="Rossi A."/>
            <person name="Saif S."/>
            <person name="Samalova M."/>
            <person name="Saunders C.W."/>
            <person name="Shea T."/>
            <person name="Summerbell R.C."/>
            <person name="Xu J."/>
            <person name="Young S."/>
            <person name="Zeng Q."/>
            <person name="Birren B.W."/>
            <person name="Cuomo C.A."/>
            <person name="White T.C."/>
        </authorList>
    </citation>
    <scope>NUCLEOTIDE SEQUENCE [LARGE SCALE GENOMIC DNA]</scope>
    <source>
        <strain evidence="2">ATCC MYA-4604 / CBS 118893</strain>
    </source>
</reference>
<evidence type="ECO:0000313" key="2">
    <source>
        <dbReference type="Proteomes" id="UP000002669"/>
    </source>
</evidence>
<keyword evidence="2" id="KW-1185">Reference proteome</keyword>
<dbReference type="RefSeq" id="XP_003169467.1">
    <property type="nucleotide sequence ID" value="XM_003169419.1"/>
</dbReference>
<dbReference type="VEuPathDB" id="FungiDB:MGYG_08371"/>
<name>E4V5I5_ARTGP</name>
<dbReference type="HOGENOM" id="CLU_2319850_0_0_1"/>
<proteinExistence type="predicted"/>
<dbReference type="EMBL" id="DS989830">
    <property type="protein sequence ID" value="EFR05360.1"/>
    <property type="molecule type" value="Genomic_DNA"/>
</dbReference>
<dbReference type="InParanoid" id="E4V5I5"/>
<accession>E4V5I5</accession>
<dbReference type="GeneID" id="10024697"/>
<dbReference type="Proteomes" id="UP000002669">
    <property type="component" value="Unassembled WGS sequence"/>
</dbReference>
<protein>
    <submittedName>
        <fullName evidence="1">Uncharacterized protein</fullName>
    </submittedName>
</protein>
<dbReference type="AlphaFoldDB" id="E4V5I5"/>
<gene>
    <name evidence="1" type="ORF">MGYG_08371</name>
</gene>
<evidence type="ECO:0000313" key="1">
    <source>
        <dbReference type="EMBL" id="EFR05360.1"/>
    </source>
</evidence>